<keyword evidence="1" id="KW-0812">Transmembrane</keyword>
<name>A0A4R6EFB5_SCAGO</name>
<organism evidence="2 3">
    <name type="scientific">Scandinavium goeteborgense</name>
    <dbReference type="NCBI Taxonomy" id="1851514"/>
    <lineage>
        <taxon>Bacteria</taxon>
        <taxon>Pseudomonadati</taxon>
        <taxon>Pseudomonadota</taxon>
        <taxon>Gammaproteobacteria</taxon>
        <taxon>Enterobacterales</taxon>
        <taxon>Enterobacteriaceae</taxon>
        <taxon>Scandinavium</taxon>
    </lineage>
</organism>
<keyword evidence="3" id="KW-1185">Reference proteome</keyword>
<protein>
    <submittedName>
        <fullName evidence="2">Uncharacterized protein</fullName>
    </submittedName>
</protein>
<accession>A0A4R6EFB5</accession>
<feature type="transmembrane region" description="Helical" evidence="1">
    <location>
        <begin position="41"/>
        <end position="60"/>
    </location>
</feature>
<keyword evidence="1" id="KW-1133">Transmembrane helix</keyword>
<proteinExistence type="predicted"/>
<sequence>MNVKDFFLLIISRLICGIGMTLALVSTVYTIWCFFFSQKPYHLLFGFLGVIGFFIGYGFYKFALKYVYDELNN</sequence>
<gene>
    <name evidence="2" type="ORF">EC847_11212</name>
</gene>
<keyword evidence="1" id="KW-0472">Membrane</keyword>
<evidence type="ECO:0000313" key="3">
    <source>
        <dbReference type="Proteomes" id="UP000295530"/>
    </source>
</evidence>
<dbReference type="EMBL" id="SNVX01000012">
    <property type="protein sequence ID" value="TDN55968.1"/>
    <property type="molecule type" value="Genomic_DNA"/>
</dbReference>
<reference evidence="2 3" key="1">
    <citation type="submission" date="2019-03" db="EMBL/GenBank/DDBJ databases">
        <title>Genomic analyses of the natural microbiome of Caenorhabditis elegans.</title>
        <authorList>
            <person name="Samuel B."/>
        </authorList>
    </citation>
    <scope>NUCLEOTIDE SEQUENCE [LARGE SCALE GENOMIC DNA]</scope>
    <source>
        <strain evidence="2 3">BIGb0156</strain>
    </source>
</reference>
<dbReference type="Proteomes" id="UP000295530">
    <property type="component" value="Unassembled WGS sequence"/>
</dbReference>
<feature type="transmembrane region" description="Helical" evidence="1">
    <location>
        <begin position="6"/>
        <end position="34"/>
    </location>
</feature>
<evidence type="ECO:0000256" key="1">
    <source>
        <dbReference type="SAM" id="Phobius"/>
    </source>
</evidence>
<comment type="caution">
    <text evidence="2">The sequence shown here is derived from an EMBL/GenBank/DDBJ whole genome shotgun (WGS) entry which is preliminary data.</text>
</comment>
<evidence type="ECO:0000313" key="2">
    <source>
        <dbReference type="EMBL" id="TDN55968.1"/>
    </source>
</evidence>
<dbReference type="AlphaFoldDB" id="A0A4R6EFB5"/>